<feature type="transmembrane region" description="Helical" evidence="7">
    <location>
        <begin position="9"/>
        <end position="27"/>
    </location>
</feature>
<reference evidence="9 10" key="1">
    <citation type="submission" date="2016-05" db="EMBL/GenBank/DDBJ databases">
        <title>Paenibacillus sp. 1ZS3-15 nov., isolated from the rhizosphere soil.</title>
        <authorList>
            <person name="Zhang X.X."/>
            <person name="Zhang J."/>
        </authorList>
    </citation>
    <scope>NUCLEOTIDE SEQUENCE [LARGE SCALE GENOMIC DNA]</scope>
    <source>
        <strain evidence="9 10">1ZS3-15</strain>
    </source>
</reference>
<evidence type="ECO:0000313" key="10">
    <source>
        <dbReference type="Proteomes" id="UP000078454"/>
    </source>
</evidence>
<dbReference type="InterPro" id="IPR035906">
    <property type="entry name" value="MetI-like_sf"/>
</dbReference>
<protein>
    <submittedName>
        <fullName evidence="9">ABC transporter permease</fullName>
    </submittedName>
</protein>
<dbReference type="AlphaFoldDB" id="A0A198ALL7"/>
<comment type="similarity">
    <text evidence="7">Belongs to the binding-protein-dependent transport system permease family.</text>
</comment>
<keyword evidence="5 7" id="KW-1133">Transmembrane helix</keyword>
<dbReference type="Pfam" id="PF00528">
    <property type="entry name" value="BPD_transp_1"/>
    <property type="match status" value="1"/>
</dbReference>
<keyword evidence="10" id="KW-1185">Reference proteome</keyword>
<evidence type="ECO:0000256" key="2">
    <source>
        <dbReference type="ARBA" id="ARBA00022448"/>
    </source>
</evidence>
<feature type="domain" description="ABC transmembrane type-1" evidence="8">
    <location>
        <begin position="102"/>
        <end position="318"/>
    </location>
</feature>
<accession>A0A198ALL7</accession>
<dbReference type="PANTHER" id="PTHR30465:SF43">
    <property type="entry name" value="OLIGOPEPTIDE ABC TRANSPORTER, PERMEASE PROTEIN"/>
    <property type="match status" value="1"/>
</dbReference>
<evidence type="ECO:0000256" key="3">
    <source>
        <dbReference type="ARBA" id="ARBA00022475"/>
    </source>
</evidence>
<dbReference type="GO" id="GO:0005886">
    <property type="term" value="C:plasma membrane"/>
    <property type="evidence" value="ECO:0007669"/>
    <property type="project" value="UniProtKB-SubCell"/>
</dbReference>
<feature type="transmembrane region" description="Helical" evidence="7">
    <location>
        <begin position="299"/>
        <end position="321"/>
    </location>
</feature>
<evidence type="ECO:0000256" key="5">
    <source>
        <dbReference type="ARBA" id="ARBA00022989"/>
    </source>
</evidence>
<dbReference type="SUPFAM" id="SSF161098">
    <property type="entry name" value="MetI-like"/>
    <property type="match status" value="1"/>
</dbReference>
<dbReference type="GO" id="GO:0055085">
    <property type="term" value="P:transmembrane transport"/>
    <property type="evidence" value="ECO:0007669"/>
    <property type="project" value="InterPro"/>
</dbReference>
<dbReference type="Gene3D" id="1.10.3720.10">
    <property type="entry name" value="MetI-like"/>
    <property type="match status" value="1"/>
</dbReference>
<dbReference type="InterPro" id="IPR045621">
    <property type="entry name" value="BPD_transp_1_N"/>
</dbReference>
<dbReference type="PROSITE" id="PS50928">
    <property type="entry name" value="ABC_TM1"/>
    <property type="match status" value="1"/>
</dbReference>
<evidence type="ECO:0000256" key="4">
    <source>
        <dbReference type="ARBA" id="ARBA00022692"/>
    </source>
</evidence>
<dbReference type="CDD" id="cd06261">
    <property type="entry name" value="TM_PBP2"/>
    <property type="match status" value="1"/>
</dbReference>
<feature type="transmembrane region" description="Helical" evidence="7">
    <location>
        <begin position="141"/>
        <end position="166"/>
    </location>
</feature>
<keyword evidence="3" id="KW-1003">Cell membrane</keyword>
<dbReference type="Proteomes" id="UP000078454">
    <property type="component" value="Unassembled WGS sequence"/>
</dbReference>
<comment type="caution">
    <text evidence="9">The sequence shown here is derived from an EMBL/GenBank/DDBJ whole genome shotgun (WGS) entry which is preliminary data.</text>
</comment>
<evidence type="ECO:0000259" key="8">
    <source>
        <dbReference type="PROSITE" id="PS50928"/>
    </source>
</evidence>
<evidence type="ECO:0000256" key="6">
    <source>
        <dbReference type="ARBA" id="ARBA00023136"/>
    </source>
</evidence>
<gene>
    <name evidence="9" type="ORF">A8708_33330</name>
</gene>
<keyword evidence="2 7" id="KW-0813">Transport</keyword>
<sequence>MLQYILRRIIMVIPVVFVISIIVFYIIQLPPGDYVSSYAAKMSAAGEVMTQADIAEMRAALKLDQHWFIQYLDWMKNIFTDFNFGYSFSYNKPVLSVINQFMALTLIVSLATMVFTYAVAIPIGIYCAVKQYSIGDYIFSAFGFLGMATPHFLMAIILMYLSYVYFGDPLLGLFSSDYASAAWSMGKVLDLLKHMIIPIIVIGLANTAELIRVMRGQMLDELNKPNVVTARSKGLSETKILLKYPTRAALNPIVSTLGWSLTSIFTGSTITAIVLNLPIQGPVMYNALLAQDMYLAGTWLLFMAVLTVVGTLISDILLAWLDPKIRTAFRGV</sequence>
<dbReference type="EMBL" id="LYPB01000046">
    <property type="protein sequence ID" value="OAS22127.1"/>
    <property type="molecule type" value="Genomic_DNA"/>
</dbReference>
<evidence type="ECO:0000256" key="1">
    <source>
        <dbReference type="ARBA" id="ARBA00004651"/>
    </source>
</evidence>
<dbReference type="Pfam" id="PF19300">
    <property type="entry name" value="BPD_transp_1_N"/>
    <property type="match status" value="1"/>
</dbReference>
<dbReference type="STRING" id="1850517.A8708_33330"/>
<keyword evidence="4 7" id="KW-0812">Transmembrane</keyword>
<dbReference type="OrthoDB" id="24153at2"/>
<dbReference type="InterPro" id="IPR000515">
    <property type="entry name" value="MetI-like"/>
</dbReference>
<feature type="transmembrane region" description="Helical" evidence="7">
    <location>
        <begin position="257"/>
        <end position="279"/>
    </location>
</feature>
<comment type="subcellular location">
    <subcellularLocation>
        <location evidence="1 7">Cell membrane</location>
        <topology evidence="1 7">Multi-pass membrane protein</topology>
    </subcellularLocation>
</comment>
<evidence type="ECO:0000313" key="9">
    <source>
        <dbReference type="EMBL" id="OAS22127.1"/>
    </source>
</evidence>
<feature type="transmembrane region" description="Helical" evidence="7">
    <location>
        <begin position="101"/>
        <end position="129"/>
    </location>
</feature>
<feature type="transmembrane region" description="Helical" evidence="7">
    <location>
        <begin position="195"/>
        <end position="214"/>
    </location>
</feature>
<name>A0A198ALL7_9BACL</name>
<evidence type="ECO:0000256" key="7">
    <source>
        <dbReference type="RuleBase" id="RU363032"/>
    </source>
</evidence>
<organism evidence="9 10">
    <name type="scientific">Paenibacillus oryzisoli</name>
    <dbReference type="NCBI Taxonomy" id="1850517"/>
    <lineage>
        <taxon>Bacteria</taxon>
        <taxon>Bacillati</taxon>
        <taxon>Bacillota</taxon>
        <taxon>Bacilli</taxon>
        <taxon>Bacillales</taxon>
        <taxon>Paenibacillaceae</taxon>
        <taxon>Paenibacillus</taxon>
    </lineage>
</organism>
<dbReference type="PANTHER" id="PTHR30465">
    <property type="entry name" value="INNER MEMBRANE ABC TRANSPORTER"/>
    <property type="match status" value="1"/>
</dbReference>
<proteinExistence type="inferred from homology"/>
<keyword evidence="6 7" id="KW-0472">Membrane</keyword>